<feature type="transmembrane region" description="Helical" evidence="1">
    <location>
        <begin position="77"/>
        <end position="99"/>
    </location>
</feature>
<keyword evidence="1" id="KW-0812">Transmembrane</keyword>
<keyword evidence="1" id="KW-0472">Membrane</keyword>
<protein>
    <submittedName>
        <fullName evidence="2">Uncharacterized protein</fullName>
    </submittedName>
</protein>
<keyword evidence="1" id="KW-1133">Transmembrane helix</keyword>
<organism evidence="2">
    <name type="scientific">marine metagenome</name>
    <dbReference type="NCBI Taxonomy" id="408172"/>
    <lineage>
        <taxon>unclassified sequences</taxon>
        <taxon>metagenomes</taxon>
        <taxon>ecological metagenomes</taxon>
    </lineage>
</organism>
<feature type="transmembrane region" description="Helical" evidence="1">
    <location>
        <begin position="45"/>
        <end position="65"/>
    </location>
</feature>
<dbReference type="EMBL" id="UINC01193349">
    <property type="protein sequence ID" value="SVE08925.1"/>
    <property type="molecule type" value="Genomic_DNA"/>
</dbReference>
<sequence length="105" mass="12314">MPLSTTAPTLRIHHRGMLMLMGMAKGGLQAKTEKWLEETPPMKRFTILVLLILFLGAFGIWYWNWYSDWAKVDLGSMLVYAIFNTFIFFLIIIPLTRFWKKINSN</sequence>
<proteinExistence type="predicted"/>
<accession>A0A383ANY9</accession>
<name>A0A383ANY9_9ZZZZ</name>
<evidence type="ECO:0000256" key="1">
    <source>
        <dbReference type="SAM" id="Phobius"/>
    </source>
</evidence>
<gene>
    <name evidence="2" type="ORF">METZ01_LOCUS461779</name>
</gene>
<reference evidence="2" key="1">
    <citation type="submission" date="2018-05" db="EMBL/GenBank/DDBJ databases">
        <authorList>
            <person name="Lanie J.A."/>
            <person name="Ng W.-L."/>
            <person name="Kazmierczak K.M."/>
            <person name="Andrzejewski T.M."/>
            <person name="Davidsen T.M."/>
            <person name="Wayne K.J."/>
            <person name="Tettelin H."/>
            <person name="Glass J.I."/>
            <person name="Rusch D."/>
            <person name="Podicherti R."/>
            <person name="Tsui H.-C.T."/>
            <person name="Winkler M.E."/>
        </authorList>
    </citation>
    <scope>NUCLEOTIDE SEQUENCE</scope>
</reference>
<dbReference type="AlphaFoldDB" id="A0A383ANY9"/>
<evidence type="ECO:0000313" key="2">
    <source>
        <dbReference type="EMBL" id="SVE08925.1"/>
    </source>
</evidence>